<dbReference type="InterPro" id="IPR050314">
    <property type="entry name" value="Glycosyl_Hydrlase_18"/>
</dbReference>
<dbReference type="InterPro" id="IPR029070">
    <property type="entry name" value="Chitinase_insertion_sf"/>
</dbReference>
<reference evidence="7" key="1">
    <citation type="submission" date="2016-06" db="EMBL/GenBank/DDBJ databases">
        <authorList>
            <person name="Kjaerup R.B."/>
            <person name="Dalgaard T.S."/>
            <person name="Juul-Madsen H.R."/>
        </authorList>
    </citation>
    <scope>NUCLEOTIDE SEQUENCE</scope>
</reference>
<dbReference type="SUPFAM" id="SSF51445">
    <property type="entry name" value="(Trans)glycosidases"/>
    <property type="match status" value="2"/>
</dbReference>
<keyword evidence="4" id="KW-0732">Signal</keyword>
<evidence type="ECO:0000259" key="6">
    <source>
        <dbReference type="PROSITE" id="PS51910"/>
    </source>
</evidence>
<organism evidence="7">
    <name type="scientific">Tigriopus japonicus</name>
    <name type="common">Copepod</name>
    <dbReference type="NCBI Taxonomy" id="158387"/>
    <lineage>
        <taxon>Eukaryota</taxon>
        <taxon>Metazoa</taxon>
        <taxon>Ecdysozoa</taxon>
        <taxon>Arthropoda</taxon>
        <taxon>Crustacea</taxon>
        <taxon>Multicrustacea</taxon>
        <taxon>Hexanauplia</taxon>
        <taxon>Copepoda</taxon>
        <taxon>Harpacticoida</taxon>
        <taxon>Harpacticidae</taxon>
        <taxon>Tigriopus</taxon>
    </lineage>
</organism>
<proteinExistence type="evidence at transcript level"/>
<dbReference type="PANTHER" id="PTHR11177:SF360">
    <property type="entry name" value="CHITINASE 4-RELATED"/>
    <property type="match status" value="1"/>
</dbReference>
<dbReference type="GO" id="GO:0008061">
    <property type="term" value="F:chitin binding"/>
    <property type="evidence" value="ECO:0007669"/>
    <property type="project" value="UniProtKB-KW"/>
</dbReference>
<dbReference type="PROSITE" id="PS51910">
    <property type="entry name" value="GH18_2"/>
    <property type="match status" value="2"/>
</dbReference>
<dbReference type="Pfam" id="PF01607">
    <property type="entry name" value="CBM_14"/>
    <property type="match status" value="1"/>
</dbReference>
<dbReference type="SUPFAM" id="SSF57625">
    <property type="entry name" value="Invertebrate chitin-binding proteins"/>
    <property type="match status" value="1"/>
</dbReference>
<dbReference type="InterPro" id="IPR011583">
    <property type="entry name" value="Chitinase_II/V-like_cat"/>
</dbReference>
<feature type="domain" description="GH18" evidence="6">
    <location>
        <begin position="483"/>
        <end position="835"/>
    </location>
</feature>
<dbReference type="Gene3D" id="3.20.20.80">
    <property type="entry name" value="Glycosidases"/>
    <property type="match status" value="2"/>
</dbReference>
<feature type="domain" description="GH18" evidence="6">
    <location>
        <begin position="110"/>
        <end position="462"/>
    </location>
</feature>
<name>A0A1U9XQT5_TIGJA</name>
<dbReference type="FunFam" id="3.10.50.10:FF:000001">
    <property type="entry name" value="Chitinase 3-like 1"/>
    <property type="match status" value="2"/>
</dbReference>
<dbReference type="GO" id="GO:0004568">
    <property type="term" value="F:chitinase activity"/>
    <property type="evidence" value="ECO:0007669"/>
    <property type="project" value="TreeGrafter"/>
</dbReference>
<dbReference type="GO" id="GO:0005975">
    <property type="term" value="P:carbohydrate metabolic process"/>
    <property type="evidence" value="ECO:0007669"/>
    <property type="project" value="InterPro"/>
</dbReference>
<evidence type="ECO:0000256" key="2">
    <source>
        <dbReference type="ARBA" id="ARBA00022669"/>
    </source>
</evidence>
<dbReference type="SMART" id="SM00636">
    <property type="entry name" value="Glyco_18"/>
    <property type="match status" value="2"/>
</dbReference>
<dbReference type="GO" id="GO:0005576">
    <property type="term" value="C:extracellular region"/>
    <property type="evidence" value="ECO:0007669"/>
    <property type="project" value="InterPro"/>
</dbReference>
<dbReference type="GO" id="GO:0006032">
    <property type="term" value="P:chitin catabolic process"/>
    <property type="evidence" value="ECO:0007669"/>
    <property type="project" value="TreeGrafter"/>
</dbReference>
<evidence type="ECO:0000313" key="7">
    <source>
        <dbReference type="EMBL" id="AQZ26766.1"/>
    </source>
</evidence>
<dbReference type="PROSITE" id="PS50940">
    <property type="entry name" value="CHIT_BIND_II"/>
    <property type="match status" value="1"/>
</dbReference>
<feature type="signal peptide" evidence="4">
    <location>
        <begin position="1"/>
        <end position="23"/>
    </location>
</feature>
<dbReference type="Gene3D" id="3.10.50.10">
    <property type="match status" value="2"/>
</dbReference>
<evidence type="ECO:0000259" key="5">
    <source>
        <dbReference type="PROSITE" id="PS50940"/>
    </source>
</evidence>
<evidence type="ECO:0000256" key="3">
    <source>
        <dbReference type="ARBA" id="ARBA00023157"/>
    </source>
</evidence>
<dbReference type="AlphaFoldDB" id="A0A1U9XQT5"/>
<keyword evidence="2" id="KW-0147">Chitin-binding</keyword>
<feature type="chain" id="PRO_5012052801" evidence="4">
    <location>
        <begin position="24"/>
        <end position="848"/>
    </location>
</feature>
<evidence type="ECO:0000256" key="4">
    <source>
        <dbReference type="SAM" id="SignalP"/>
    </source>
</evidence>
<dbReference type="SMART" id="SM00494">
    <property type="entry name" value="ChtBD2"/>
    <property type="match status" value="1"/>
</dbReference>
<dbReference type="InterPro" id="IPR036508">
    <property type="entry name" value="Chitin-bd_dom_sf"/>
</dbReference>
<dbReference type="SMR" id="A0A1U9XQT5"/>
<dbReference type="InterPro" id="IPR001223">
    <property type="entry name" value="Glyco_hydro18_cat"/>
</dbReference>
<comment type="similarity">
    <text evidence="1">Belongs to the glycosyl hydrolase 18 family. Chitinase class II subfamily.</text>
</comment>
<keyword evidence="3" id="KW-1015">Disulfide bond</keyword>
<sequence length="848" mass="95163">MEIWTQLQIIALIFSLVCNKSEARYSILPASKCSENDGFQPDPADVTCQKFHLCESGLPILSISCSSGTVFQRSLQKCVLGNGCDAAIFNSQEKISVPEFNPYSACPHEKHVVCYYPSWGKHRPGESQFTHQNIDFSLCTHIIFGFVEVSPNFEIVPRNDSITGFLDFVSMKERYPKVKFLIGLGGWEHSTQNKELYQNLFASPSKSQVFTSSVKTFLQTFSLDGLDVVYLHPGSDDKANYARFMGQLKSEFKQNDYLLTATISGALYILRDGFDFEALEESVDHYHILAYEFHGFWDAEADHHTPLYKRPWDESGLDVESVIDFFISNGINLNKIVLGIPSLGRTFRVAGDSKEPPLPKTGKADAGTWTKDPTSLAYFEICQNILNQNWTFVDQPSAPYAFKDDQWVGFDSPLSVQAKAEYIKDKGLRGAMMFHLGDSDFLGLCGPRYPLLRAINSVFRRPPCRNFYKKPRQVQPTSCRKTKKVICYYTSWAKYRSGFGNFEASDVNATFCTHLVYAFLNLGDELKLSIEGPAQEDLLKFTEIKAKYPKVKYLASIGGSSSSNTHRRLYHRLLNESDYRITFAKSAVAFLKHYNFDGLDLDYQPDQKTQSKDHCEFTKVLGKYLFDAGMDLTTTIKAKENLIKEVYDIQCLSDHTDALVALTYNLHATSENNTGHLAPLESLDASKLDVKSVLELLLQSGASPEKLVLAIPAYGQTFTTEGSAKDPPQKVIAKGRQGPLTSSAGILSYTEICLELGNGTWNQGGTDVSGPYMYKENQWVGYDDSSSIKAKVNYVLDKGFGGVMLWEIAFDDFNPLCSEVKNPLLTTIHQHLCEESVEPRLSLTVETF</sequence>
<protein>
    <submittedName>
        <fullName evidence="7">Chitinase 5</fullName>
    </submittedName>
</protein>
<dbReference type="Gene3D" id="2.170.140.10">
    <property type="entry name" value="Chitin binding domain"/>
    <property type="match status" value="1"/>
</dbReference>
<dbReference type="PANTHER" id="PTHR11177">
    <property type="entry name" value="CHITINASE"/>
    <property type="match status" value="1"/>
</dbReference>
<accession>A0A1U9XQT5</accession>
<dbReference type="EMBL" id="KX427144">
    <property type="protein sequence ID" value="AQZ26766.1"/>
    <property type="molecule type" value="mRNA"/>
</dbReference>
<feature type="domain" description="Chitin-binding type-2" evidence="5">
    <location>
        <begin position="30"/>
        <end position="86"/>
    </location>
</feature>
<dbReference type="InterPro" id="IPR002557">
    <property type="entry name" value="Chitin-bd_dom"/>
</dbReference>
<dbReference type="Pfam" id="PF00704">
    <property type="entry name" value="Glyco_hydro_18"/>
    <property type="match status" value="2"/>
</dbReference>
<evidence type="ECO:0000256" key="1">
    <source>
        <dbReference type="ARBA" id="ARBA00009121"/>
    </source>
</evidence>
<dbReference type="SUPFAM" id="SSF54556">
    <property type="entry name" value="Chitinase insertion domain"/>
    <property type="match status" value="2"/>
</dbReference>
<dbReference type="InterPro" id="IPR017853">
    <property type="entry name" value="GH"/>
</dbReference>